<name>A0A6C0FQ55_9BACL</name>
<protein>
    <submittedName>
        <fullName evidence="2">Uncharacterized protein</fullName>
    </submittedName>
</protein>
<proteinExistence type="predicted"/>
<feature type="coiled-coil region" evidence="1">
    <location>
        <begin position="199"/>
        <end position="226"/>
    </location>
</feature>
<keyword evidence="1" id="KW-0175">Coiled coil</keyword>
<reference evidence="2 3" key="1">
    <citation type="submission" date="2020-01" db="EMBL/GenBank/DDBJ databases">
        <title>Paenibacillus sp. nov., isolated from tomato rhizosphere.</title>
        <authorList>
            <person name="Weon H.-Y."/>
            <person name="Lee S.A."/>
        </authorList>
    </citation>
    <scope>NUCLEOTIDE SEQUENCE [LARGE SCALE GENOMIC DNA]</scope>
    <source>
        <strain evidence="2 3">12200R-189</strain>
    </source>
</reference>
<sequence>MHLNSAHETQGKRDMLIWLQSIVEGEVVAIVDCARELQLSDALSHLFTEIHKKALTLTSFEDLKASHYDSVASIWPIHFINDGYRASLDQIRDESSLAVIIPYPTEKHSIENLAKIFEQIERSCSIRRIEMSILGIGLAATKQRDGIRPLLGKEASPQLKAIIDQHYAAFKEAAEWSSANIQLQLANLKLANVILASQNARLAEELEHSRGKNAELKNVIDSKNNELLNRLHSEEELLINCKELMHEQVRLEAKYSNITKKYELLSRAKLGKLTIRYWKYKKRIPEDF</sequence>
<dbReference type="EMBL" id="CP048209">
    <property type="protein sequence ID" value="QHT59266.1"/>
    <property type="molecule type" value="Genomic_DNA"/>
</dbReference>
<organism evidence="2 3">
    <name type="scientific">Paenibacillus lycopersici</name>
    <dbReference type="NCBI Taxonomy" id="2704462"/>
    <lineage>
        <taxon>Bacteria</taxon>
        <taxon>Bacillati</taxon>
        <taxon>Bacillota</taxon>
        <taxon>Bacilli</taxon>
        <taxon>Bacillales</taxon>
        <taxon>Paenibacillaceae</taxon>
        <taxon>Paenibacillus</taxon>
    </lineage>
</organism>
<accession>A0A6C0FQ55</accession>
<evidence type="ECO:0000313" key="2">
    <source>
        <dbReference type="EMBL" id="QHT59266.1"/>
    </source>
</evidence>
<keyword evidence="3" id="KW-1185">Reference proteome</keyword>
<dbReference type="KEGG" id="plyc:GXP70_04295"/>
<evidence type="ECO:0000313" key="3">
    <source>
        <dbReference type="Proteomes" id="UP000476064"/>
    </source>
</evidence>
<gene>
    <name evidence="2" type="ORF">GXP70_04295</name>
</gene>
<dbReference type="Proteomes" id="UP000476064">
    <property type="component" value="Chromosome"/>
</dbReference>
<dbReference type="RefSeq" id="WP_162355333.1">
    <property type="nucleotide sequence ID" value="NZ_CP048209.1"/>
</dbReference>
<evidence type="ECO:0000256" key="1">
    <source>
        <dbReference type="SAM" id="Coils"/>
    </source>
</evidence>
<dbReference type="AlphaFoldDB" id="A0A6C0FQ55"/>